<dbReference type="GO" id="GO:0005524">
    <property type="term" value="F:ATP binding"/>
    <property type="evidence" value="ECO:0007669"/>
    <property type="project" value="UniProtKB-KW"/>
</dbReference>
<keyword evidence="6" id="KW-0547">Nucleotide-binding</keyword>
<proteinExistence type="inferred from homology"/>
<keyword evidence="1 6" id="KW-0808">Transferase</keyword>
<dbReference type="InterPro" id="IPR017437">
    <property type="entry name" value="ATP-NAD_kinase_PpnK-typ_C"/>
</dbReference>
<comment type="cofactor">
    <cofactor evidence="6">
        <name>a divalent metal cation</name>
        <dbReference type="ChEBI" id="CHEBI:60240"/>
    </cofactor>
</comment>
<feature type="binding site" evidence="6">
    <location>
        <position position="178"/>
    </location>
    <ligand>
        <name>NAD(+)</name>
        <dbReference type="ChEBI" id="CHEBI:57540"/>
    </ligand>
</feature>
<sequence>MKIGIYGQFYHKNSEQYIQIILDSLRKKEHEVLIEEDFMDIINHNDGVDTTSHFKTFTQLDSSYDFFFSIGGDGTILKSITYVQDLDIPIVGINTGRLGFLATIQKEDIAKSINQILQGEYSISERSLLQLTSEPHNPELSNLNFALNEVAINRKNTTSMIKVDTEVDDKYLTSYWSDGLILSTPTGSTGYSLSCGGPVIEPSSKSLVITPIAPHNLSARPLVLPDSSKITLQVSGREKSYLVSLDSRIATFTNNTRLTVQKAPFTIKLVQLLEDSFIKTLRKKLLWGEDKRNLKQ</sequence>
<dbReference type="GO" id="GO:0019674">
    <property type="term" value="P:NAD+ metabolic process"/>
    <property type="evidence" value="ECO:0007669"/>
    <property type="project" value="InterPro"/>
</dbReference>
<feature type="binding site" evidence="6">
    <location>
        <position position="213"/>
    </location>
    <ligand>
        <name>NAD(+)</name>
        <dbReference type="ChEBI" id="CHEBI:57540"/>
    </ligand>
</feature>
<dbReference type="PANTHER" id="PTHR20275:SF0">
    <property type="entry name" value="NAD KINASE"/>
    <property type="match status" value="1"/>
</dbReference>
<dbReference type="EMBL" id="QRAO01000009">
    <property type="protein sequence ID" value="RDK83003.1"/>
    <property type="molecule type" value="Genomic_DNA"/>
</dbReference>
<feature type="binding site" evidence="6">
    <location>
        <begin position="189"/>
        <end position="194"/>
    </location>
    <ligand>
        <name>NAD(+)</name>
        <dbReference type="ChEBI" id="CHEBI:57540"/>
    </ligand>
</feature>
<dbReference type="NCBIfam" id="NF002521">
    <property type="entry name" value="PRK01911.1"/>
    <property type="match status" value="1"/>
</dbReference>
<comment type="caution">
    <text evidence="7">The sequence shown here is derived from an EMBL/GenBank/DDBJ whole genome shotgun (WGS) entry which is preliminary data.</text>
</comment>
<dbReference type="Gene3D" id="2.60.200.30">
    <property type="entry name" value="Probable inorganic polyphosphate/atp-NAD kinase, domain 2"/>
    <property type="match status" value="1"/>
</dbReference>
<dbReference type="GO" id="GO:0006741">
    <property type="term" value="P:NADP+ biosynthetic process"/>
    <property type="evidence" value="ECO:0007669"/>
    <property type="project" value="UniProtKB-UniRule"/>
</dbReference>
<feature type="binding site" evidence="6">
    <location>
        <position position="78"/>
    </location>
    <ligand>
        <name>NAD(+)</name>
        <dbReference type="ChEBI" id="CHEBI:57540"/>
    </ligand>
</feature>
<name>A0A370Q3Q9_9FLAO</name>
<evidence type="ECO:0000256" key="1">
    <source>
        <dbReference type="ARBA" id="ARBA00022679"/>
    </source>
</evidence>
<evidence type="ECO:0000256" key="5">
    <source>
        <dbReference type="ARBA" id="ARBA00047925"/>
    </source>
</evidence>
<keyword evidence="4 6" id="KW-0520">NAD</keyword>
<evidence type="ECO:0000256" key="3">
    <source>
        <dbReference type="ARBA" id="ARBA00022857"/>
    </source>
</evidence>
<dbReference type="RefSeq" id="WP_115124754.1">
    <property type="nucleotide sequence ID" value="NZ_QRAO01000009.1"/>
</dbReference>
<reference evidence="7 8" key="1">
    <citation type="submission" date="2018-07" db="EMBL/GenBank/DDBJ databases">
        <title>Genomic Encyclopedia of Type Strains, Phase IV (KMG-IV): sequencing the most valuable type-strain genomes for metagenomic binning, comparative biology and taxonomic classification.</title>
        <authorList>
            <person name="Goeker M."/>
        </authorList>
    </citation>
    <scope>NUCLEOTIDE SEQUENCE [LARGE SCALE GENOMIC DNA]</scope>
    <source>
        <strain evidence="7 8">DSM 101478</strain>
    </source>
</reference>
<keyword evidence="8" id="KW-1185">Reference proteome</keyword>
<dbReference type="Pfam" id="PF01513">
    <property type="entry name" value="NAD_kinase"/>
    <property type="match status" value="1"/>
</dbReference>
<comment type="caution">
    <text evidence="6">Lacks conserved residue(s) required for the propagation of feature annotation.</text>
</comment>
<evidence type="ECO:0000313" key="7">
    <source>
        <dbReference type="EMBL" id="RDK83003.1"/>
    </source>
</evidence>
<dbReference type="GO" id="GO:0051287">
    <property type="term" value="F:NAD binding"/>
    <property type="evidence" value="ECO:0007669"/>
    <property type="project" value="UniProtKB-ARBA"/>
</dbReference>
<dbReference type="InterPro" id="IPR017438">
    <property type="entry name" value="ATP-NAD_kinase_N"/>
</dbReference>
<comment type="similarity">
    <text evidence="6">Belongs to the NAD kinase family.</text>
</comment>
<comment type="function">
    <text evidence="6">Involved in the regulation of the intracellular balance of NAD and NADP, and is a key enzyme in the biosynthesis of NADP. Catalyzes specifically the phosphorylation on 2'-hydroxyl of the adenosine moiety of NAD to yield NADP.</text>
</comment>
<dbReference type="InterPro" id="IPR002504">
    <property type="entry name" value="NADK"/>
</dbReference>
<dbReference type="HAMAP" id="MF_00361">
    <property type="entry name" value="NAD_kinase"/>
    <property type="match status" value="1"/>
</dbReference>
<dbReference type="GO" id="GO:0003951">
    <property type="term" value="F:NAD+ kinase activity"/>
    <property type="evidence" value="ECO:0007669"/>
    <property type="project" value="UniProtKB-UniRule"/>
</dbReference>
<dbReference type="GO" id="GO:0005737">
    <property type="term" value="C:cytoplasm"/>
    <property type="evidence" value="ECO:0007669"/>
    <property type="project" value="UniProtKB-SubCell"/>
</dbReference>
<accession>A0A370Q3Q9</accession>
<comment type="catalytic activity">
    <reaction evidence="5 6">
        <text>NAD(+) + ATP = ADP + NADP(+) + H(+)</text>
        <dbReference type="Rhea" id="RHEA:18629"/>
        <dbReference type="ChEBI" id="CHEBI:15378"/>
        <dbReference type="ChEBI" id="CHEBI:30616"/>
        <dbReference type="ChEBI" id="CHEBI:57540"/>
        <dbReference type="ChEBI" id="CHEBI:58349"/>
        <dbReference type="ChEBI" id="CHEBI:456216"/>
        <dbReference type="EC" id="2.7.1.23"/>
    </reaction>
</comment>
<dbReference type="PANTHER" id="PTHR20275">
    <property type="entry name" value="NAD KINASE"/>
    <property type="match status" value="1"/>
</dbReference>
<protein>
    <recommendedName>
        <fullName evidence="6">NAD kinase</fullName>
        <ecNumber evidence="6">2.7.1.23</ecNumber>
    </recommendedName>
    <alternativeName>
        <fullName evidence="6">ATP-dependent NAD kinase</fullName>
    </alternativeName>
</protein>
<dbReference type="GO" id="GO:0046872">
    <property type="term" value="F:metal ion binding"/>
    <property type="evidence" value="ECO:0007669"/>
    <property type="project" value="UniProtKB-UniRule"/>
</dbReference>
<evidence type="ECO:0000256" key="2">
    <source>
        <dbReference type="ARBA" id="ARBA00022777"/>
    </source>
</evidence>
<comment type="subcellular location">
    <subcellularLocation>
        <location evidence="6">Cytoplasm</location>
    </subcellularLocation>
</comment>
<keyword evidence="2 6" id="KW-0418">Kinase</keyword>
<keyword evidence="6" id="KW-0963">Cytoplasm</keyword>
<gene>
    <name evidence="6" type="primary">nadK</name>
    <name evidence="7" type="ORF">C8D94_10923</name>
</gene>
<feature type="binding site" evidence="6">
    <location>
        <begin position="148"/>
        <end position="149"/>
    </location>
    <ligand>
        <name>NAD(+)</name>
        <dbReference type="ChEBI" id="CHEBI:57540"/>
    </ligand>
</feature>
<dbReference type="Proteomes" id="UP000255317">
    <property type="component" value="Unassembled WGS sequence"/>
</dbReference>
<organism evidence="7 8">
    <name type="scientific">Marinirhabdus gelatinilytica</name>
    <dbReference type="NCBI Taxonomy" id="1703343"/>
    <lineage>
        <taxon>Bacteria</taxon>
        <taxon>Pseudomonadati</taxon>
        <taxon>Bacteroidota</taxon>
        <taxon>Flavobacteriia</taxon>
        <taxon>Flavobacteriales</taxon>
        <taxon>Flavobacteriaceae</taxon>
    </lineage>
</organism>
<evidence type="ECO:0000256" key="6">
    <source>
        <dbReference type="HAMAP-Rule" id="MF_00361"/>
    </source>
</evidence>
<keyword evidence="6" id="KW-0067">ATP-binding</keyword>
<dbReference type="EC" id="2.7.1.23" evidence="6"/>
<dbReference type="Pfam" id="PF20143">
    <property type="entry name" value="NAD_kinase_C"/>
    <property type="match status" value="1"/>
</dbReference>
<dbReference type="AlphaFoldDB" id="A0A370Q3Q9"/>
<evidence type="ECO:0000256" key="4">
    <source>
        <dbReference type="ARBA" id="ARBA00023027"/>
    </source>
</evidence>
<evidence type="ECO:0000313" key="8">
    <source>
        <dbReference type="Proteomes" id="UP000255317"/>
    </source>
</evidence>
<dbReference type="SUPFAM" id="SSF111331">
    <property type="entry name" value="NAD kinase/diacylglycerol kinase-like"/>
    <property type="match status" value="1"/>
</dbReference>
<feature type="active site" description="Proton acceptor" evidence="6">
    <location>
        <position position="73"/>
    </location>
</feature>
<dbReference type="InterPro" id="IPR016064">
    <property type="entry name" value="NAD/diacylglycerol_kinase_sf"/>
</dbReference>
<keyword evidence="3 6" id="KW-0521">NADP</keyword>
<dbReference type="OrthoDB" id="9774737at2"/>
<feature type="binding site" evidence="6">
    <location>
        <begin position="73"/>
        <end position="74"/>
    </location>
    <ligand>
        <name>NAD(+)</name>
        <dbReference type="ChEBI" id="CHEBI:57540"/>
    </ligand>
</feature>
<dbReference type="Gene3D" id="3.40.50.10330">
    <property type="entry name" value="Probable inorganic polyphosphate/atp-NAD kinase, domain 1"/>
    <property type="match status" value="1"/>
</dbReference>